<dbReference type="InterPro" id="IPR004396">
    <property type="entry name" value="ATPase_YchF/OLA1"/>
</dbReference>
<reference evidence="7" key="1">
    <citation type="submission" date="2018-06" db="EMBL/GenBank/DDBJ databases">
        <authorList>
            <person name="Zhirakovskaya E."/>
        </authorList>
    </citation>
    <scope>NUCLEOTIDE SEQUENCE</scope>
</reference>
<dbReference type="Gene3D" id="1.10.150.300">
    <property type="entry name" value="TGS-like domain"/>
    <property type="match status" value="1"/>
</dbReference>
<proteinExistence type="inferred from homology"/>
<dbReference type="FunFam" id="1.10.150.300:FF:000001">
    <property type="entry name" value="Ribosome-binding ATPase YchF"/>
    <property type="match status" value="1"/>
</dbReference>
<evidence type="ECO:0000256" key="4">
    <source>
        <dbReference type="ARBA" id="ARBA00022840"/>
    </source>
</evidence>
<dbReference type="GO" id="GO:0046872">
    <property type="term" value="F:metal ion binding"/>
    <property type="evidence" value="ECO:0007669"/>
    <property type="project" value="UniProtKB-KW"/>
</dbReference>
<dbReference type="InterPro" id="IPR012675">
    <property type="entry name" value="Beta-grasp_dom_sf"/>
</dbReference>
<dbReference type="PIRSF" id="PIRSF006641">
    <property type="entry name" value="CHP00092"/>
    <property type="match status" value="1"/>
</dbReference>
<dbReference type="InterPro" id="IPR006073">
    <property type="entry name" value="GTP-bd"/>
</dbReference>
<evidence type="ECO:0000259" key="5">
    <source>
        <dbReference type="PROSITE" id="PS51710"/>
    </source>
</evidence>
<dbReference type="SUPFAM" id="SSF81271">
    <property type="entry name" value="TGS-like"/>
    <property type="match status" value="1"/>
</dbReference>
<dbReference type="Pfam" id="PF01926">
    <property type="entry name" value="MMR_HSR1"/>
    <property type="match status" value="1"/>
</dbReference>
<dbReference type="InterPro" id="IPR041706">
    <property type="entry name" value="YchF_N"/>
</dbReference>
<dbReference type="NCBIfam" id="TIGR00092">
    <property type="entry name" value="redox-regulated ATPase YchF"/>
    <property type="match status" value="1"/>
</dbReference>
<dbReference type="PROSITE" id="PS51880">
    <property type="entry name" value="TGS"/>
    <property type="match status" value="1"/>
</dbReference>
<dbReference type="HAMAP" id="MF_00944">
    <property type="entry name" value="YchF_OLA1_ATPase"/>
    <property type="match status" value="1"/>
</dbReference>
<dbReference type="GO" id="GO:0005737">
    <property type="term" value="C:cytoplasm"/>
    <property type="evidence" value="ECO:0007669"/>
    <property type="project" value="TreeGrafter"/>
</dbReference>
<dbReference type="SUPFAM" id="SSF52540">
    <property type="entry name" value="P-loop containing nucleoside triphosphate hydrolases"/>
    <property type="match status" value="1"/>
</dbReference>
<sequence>MGFTCGLVGLPNVGKSTIFNALTHAGAESANYAFTTIEPNNGMVAVPDPRLDVIEKLVTAEKNVRTTLQFVDIAGLVKGASKGEGLGNKFLGHIREVDAIAHVVRCFEDENIPHVSNKIDPLSDIEVIHTELMIADMETLERRSTKTAKLAKSGNKEARFELDLIERLLKILNEGQPARTLETQSDEEACFVKSLTLITSKPVLFVCNIADPSESDNEHVTAVRKLAESEGAVVVALVGKLEQEIMEMEDPEEQKMFLEEMGFQETGLDRMIHAGYQLLDLVTYFTVGEKENRAWTLKKNSKAPQAAGVIHSDFEKGFIRAEIYNFDDLVKYKSEAAVKEAGKLRIEGKDYVFQDGDIAHFRFNV</sequence>
<name>A0A3B1CTU3_9ZZZZ</name>
<keyword evidence="2" id="KW-0479">Metal-binding</keyword>
<dbReference type="CDD" id="cd01900">
    <property type="entry name" value="YchF"/>
    <property type="match status" value="1"/>
</dbReference>
<dbReference type="CDD" id="cd04867">
    <property type="entry name" value="TGS_YchF_OLA1"/>
    <property type="match status" value="1"/>
</dbReference>
<dbReference type="GO" id="GO:0005524">
    <property type="term" value="F:ATP binding"/>
    <property type="evidence" value="ECO:0007669"/>
    <property type="project" value="UniProtKB-KW"/>
</dbReference>
<accession>A0A3B1CTU3</accession>
<dbReference type="Gene3D" id="3.10.20.30">
    <property type="match status" value="1"/>
</dbReference>
<feature type="domain" description="OBG-type G" evidence="5">
    <location>
        <begin position="3"/>
        <end position="257"/>
    </location>
</feature>
<keyword evidence="3" id="KW-0547">Nucleotide-binding</keyword>
<feature type="domain" description="TGS" evidence="6">
    <location>
        <begin position="280"/>
        <end position="363"/>
    </location>
</feature>
<dbReference type="InterPro" id="IPR013029">
    <property type="entry name" value="YchF_C"/>
</dbReference>
<dbReference type="GO" id="GO:0005525">
    <property type="term" value="F:GTP binding"/>
    <property type="evidence" value="ECO:0007669"/>
    <property type="project" value="InterPro"/>
</dbReference>
<dbReference type="InterPro" id="IPR004095">
    <property type="entry name" value="TGS"/>
</dbReference>
<dbReference type="GO" id="GO:0016887">
    <property type="term" value="F:ATP hydrolysis activity"/>
    <property type="evidence" value="ECO:0007669"/>
    <property type="project" value="InterPro"/>
</dbReference>
<keyword evidence="4" id="KW-0067">ATP-binding</keyword>
<dbReference type="InterPro" id="IPR031167">
    <property type="entry name" value="G_OBG"/>
</dbReference>
<evidence type="ECO:0000259" key="6">
    <source>
        <dbReference type="PROSITE" id="PS51880"/>
    </source>
</evidence>
<dbReference type="InterPro" id="IPR012676">
    <property type="entry name" value="TGS-like"/>
</dbReference>
<comment type="cofactor">
    <cofactor evidence="1">
        <name>Mg(2+)</name>
        <dbReference type="ChEBI" id="CHEBI:18420"/>
    </cofactor>
</comment>
<dbReference type="PROSITE" id="PS51710">
    <property type="entry name" value="G_OBG"/>
    <property type="match status" value="1"/>
</dbReference>
<dbReference type="PRINTS" id="PR00326">
    <property type="entry name" value="GTP1OBG"/>
</dbReference>
<evidence type="ECO:0000256" key="3">
    <source>
        <dbReference type="ARBA" id="ARBA00022741"/>
    </source>
</evidence>
<dbReference type="PANTHER" id="PTHR23305:SF18">
    <property type="entry name" value="OBG-TYPE G DOMAIN-CONTAINING PROTEIN"/>
    <property type="match status" value="1"/>
</dbReference>
<protein>
    <submittedName>
        <fullName evidence="7">GTP-binding and nucleic acid-binding protein YchF</fullName>
    </submittedName>
</protein>
<evidence type="ECO:0000256" key="1">
    <source>
        <dbReference type="ARBA" id="ARBA00001946"/>
    </source>
</evidence>
<dbReference type="InterPro" id="IPR027417">
    <property type="entry name" value="P-loop_NTPase"/>
</dbReference>
<dbReference type="InterPro" id="IPR023192">
    <property type="entry name" value="TGS-like_dom_sf"/>
</dbReference>
<dbReference type="FunFam" id="3.10.20.30:FF:000001">
    <property type="entry name" value="Ribosome-binding ATPase YchF"/>
    <property type="match status" value="1"/>
</dbReference>
<gene>
    <name evidence="7" type="ORF">MNBD_NITROSPINAE05-455</name>
</gene>
<dbReference type="PANTHER" id="PTHR23305">
    <property type="entry name" value="OBG GTPASE FAMILY"/>
    <property type="match status" value="1"/>
</dbReference>
<evidence type="ECO:0000313" key="7">
    <source>
        <dbReference type="EMBL" id="VAX28033.1"/>
    </source>
</evidence>
<dbReference type="AlphaFoldDB" id="A0A3B1CTU3"/>
<dbReference type="Gene3D" id="3.40.50.300">
    <property type="entry name" value="P-loop containing nucleotide triphosphate hydrolases"/>
    <property type="match status" value="1"/>
</dbReference>
<evidence type="ECO:0000256" key="2">
    <source>
        <dbReference type="ARBA" id="ARBA00022723"/>
    </source>
</evidence>
<dbReference type="EMBL" id="UOGG01000048">
    <property type="protein sequence ID" value="VAX28033.1"/>
    <property type="molecule type" value="Genomic_DNA"/>
</dbReference>
<dbReference type="Pfam" id="PF06071">
    <property type="entry name" value="YchF-GTPase_C"/>
    <property type="match status" value="1"/>
</dbReference>
<organism evidence="7">
    <name type="scientific">hydrothermal vent metagenome</name>
    <dbReference type="NCBI Taxonomy" id="652676"/>
    <lineage>
        <taxon>unclassified sequences</taxon>
        <taxon>metagenomes</taxon>
        <taxon>ecological metagenomes</taxon>
    </lineage>
</organism>